<keyword evidence="5 8" id="KW-0732">Signal</keyword>
<dbReference type="EnsemblMetazoa" id="SCAU003473-RB">
    <property type="protein sequence ID" value="SCAU003473-PB"/>
    <property type="gene ID" value="SCAU003473"/>
</dbReference>
<dbReference type="GO" id="GO:0005886">
    <property type="term" value="C:plasma membrane"/>
    <property type="evidence" value="ECO:0007669"/>
    <property type="project" value="TreeGrafter"/>
</dbReference>
<reference evidence="11 12" key="1">
    <citation type="submission" date="2015-05" db="EMBL/GenBank/DDBJ databases">
        <authorList>
            <person name="Wilson R.K."/>
            <person name="Warren W.C."/>
            <person name="Olafson P."/>
        </authorList>
    </citation>
    <scope>NUCLEOTIDE SEQUENCE [LARGE SCALE GENOMIC DNA]</scope>
    <source>
        <strain evidence="11 12">USDA</strain>
    </source>
</reference>
<dbReference type="GO" id="GO:0000166">
    <property type="term" value="F:nucleotide binding"/>
    <property type="evidence" value="ECO:0007669"/>
    <property type="project" value="UniProtKB-KW"/>
</dbReference>
<feature type="signal peptide" evidence="8">
    <location>
        <begin position="1"/>
        <end position="23"/>
    </location>
</feature>
<dbReference type="GO" id="GO:0006196">
    <property type="term" value="P:AMP catabolic process"/>
    <property type="evidence" value="ECO:0007669"/>
    <property type="project" value="TreeGrafter"/>
</dbReference>
<dbReference type="EnsemblMetazoa" id="SCAU003473-RC">
    <property type="protein sequence ID" value="SCAU003473-PC"/>
    <property type="gene ID" value="SCAU003473"/>
</dbReference>
<evidence type="ECO:0000256" key="8">
    <source>
        <dbReference type="RuleBase" id="RU362119"/>
    </source>
</evidence>
<dbReference type="FunFam" id="3.90.780.10:FF:000001">
    <property type="entry name" value="NT5E isoform 3"/>
    <property type="match status" value="1"/>
</dbReference>
<dbReference type="InterPro" id="IPR006179">
    <property type="entry name" value="5_nucleotidase/apyrase"/>
</dbReference>
<dbReference type="Gene3D" id="3.60.21.10">
    <property type="match status" value="1"/>
</dbReference>
<feature type="domain" description="5'-Nucleotidase C-terminal" evidence="10">
    <location>
        <begin position="351"/>
        <end position="525"/>
    </location>
</feature>
<evidence type="ECO:0000256" key="6">
    <source>
        <dbReference type="ARBA" id="ARBA00022741"/>
    </source>
</evidence>
<keyword evidence="6 8" id="KW-0547">Nucleotide-binding</keyword>
<keyword evidence="7 8" id="KW-0378">Hydrolase</keyword>
<evidence type="ECO:0000259" key="9">
    <source>
        <dbReference type="Pfam" id="PF00149"/>
    </source>
</evidence>
<evidence type="ECO:0000256" key="5">
    <source>
        <dbReference type="ARBA" id="ARBA00022729"/>
    </source>
</evidence>
<dbReference type="PRINTS" id="PR01607">
    <property type="entry name" value="APYRASEFAMLY"/>
</dbReference>
<dbReference type="AlphaFoldDB" id="A0A1I8NZM4"/>
<dbReference type="Gene3D" id="3.90.780.10">
    <property type="entry name" value="5'-Nucleotidase, C-terminal domain"/>
    <property type="match status" value="1"/>
</dbReference>
<dbReference type="PANTHER" id="PTHR11575:SF24">
    <property type="entry name" value="5'-NUCLEOTIDASE"/>
    <property type="match status" value="1"/>
</dbReference>
<evidence type="ECO:0000313" key="11">
    <source>
        <dbReference type="EnsemblMetazoa" id="SCAU003473-PB"/>
    </source>
</evidence>
<dbReference type="PANTHER" id="PTHR11575">
    <property type="entry name" value="5'-NUCLEOTIDASE-RELATED"/>
    <property type="match status" value="1"/>
</dbReference>
<evidence type="ECO:0000256" key="7">
    <source>
        <dbReference type="ARBA" id="ARBA00022801"/>
    </source>
</evidence>
<comment type="catalytic activity">
    <reaction evidence="1">
        <text>a ribonucleoside 5'-phosphate + H2O = a ribonucleoside + phosphate</text>
        <dbReference type="Rhea" id="RHEA:12484"/>
        <dbReference type="ChEBI" id="CHEBI:15377"/>
        <dbReference type="ChEBI" id="CHEBI:18254"/>
        <dbReference type="ChEBI" id="CHEBI:43474"/>
        <dbReference type="ChEBI" id="CHEBI:58043"/>
        <dbReference type="EC" id="3.1.3.5"/>
    </reaction>
</comment>
<proteinExistence type="inferred from homology"/>
<comment type="similarity">
    <text evidence="2 8">Belongs to the 5'-nucleotidase family.</text>
</comment>
<feature type="domain" description="Calcineurin-like phosphoesterase" evidence="9">
    <location>
        <begin position="38"/>
        <end position="257"/>
    </location>
</feature>
<dbReference type="SUPFAM" id="SSF56300">
    <property type="entry name" value="Metallo-dependent phosphatases"/>
    <property type="match status" value="1"/>
</dbReference>
<reference evidence="11" key="2">
    <citation type="submission" date="2020-05" db="UniProtKB">
        <authorList>
            <consortium name="EnsemblMetazoa"/>
        </authorList>
    </citation>
    <scope>IDENTIFICATION</scope>
    <source>
        <strain evidence="11">USDA</strain>
    </source>
</reference>
<sequence length="582" mass="64183">MPRLAFLYLAVTLLSFGTLQSNAIPLKPVREVASEFIILHNNDMHSRFEQTSANSGKCTEELAAANKCYGGFARVAHEVRKYREEAKNGGTAVAYLNAGDTSAGTAWYFKFKDEIATAFLNKLLPDAASLGNHEFDAGLPGLFPFLDKVEFPIVAANLDLSSTPKLRHSKHLHNSTVLQLDGAKVGVIGYITPETLDLTLTKEAIFTDEIEAINREADNLKAQGINIIIALGHSGYQKDQEIAAKCPEVDLVIGGHTNTFLYNTEQPDSETIDGPYPTVVNQTSGKQVPVVQAYAYTKYLGKLHMQFDKDGNLIKFDGKPILLNVDIPRDDDVLQLLEVYRPEVAKLENDVVGHTKVHIEGRPEICWTQECNLGNLVTDAIVHSRVLEDLGGTYWTDAAIAFVQGGGMRNSFEPRSDGSISAQDVAGIMSHNNDLYVTKITGKTILGALEHSATMFEKESSAGFLQMSGIRTTYDYNKPAGHRVVSVEIRCAACTLPVFEPLEEEKHYNVIVSYFLLHGGDGHKFMEEDGGSSEAQRLKNKEVDALVGYLRSHDFIYPGIESRITIIQKTEEVKQKENEIAL</sequence>
<dbReference type="STRING" id="35570.A0A1I8NZM4"/>
<protein>
    <recommendedName>
        <fullName evidence="3">5'-nucleotidase</fullName>
        <ecNumber evidence="3">3.1.3.5</ecNumber>
    </recommendedName>
</protein>
<dbReference type="InterPro" id="IPR006146">
    <property type="entry name" value="5'-Nucleotdase_CS"/>
</dbReference>
<feature type="chain" id="PRO_5014204417" description="5'-nucleotidase" evidence="8">
    <location>
        <begin position="24"/>
        <end position="582"/>
    </location>
</feature>
<name>A0A1I8NZM4_STOCA</name>
<dbReference type="InterPro" id="IPR004843">
    <property type="entry name" value="Calcineurin-like_PHP"/>
</dbReference>
<dbReference type="Pfam" id="PF02872">
    <property type="entry name" value="5_nucleotid_C"/>
    <property type="match status" value="1"/>
</dbReference>
<accession>A0A1I8NZM4</accession>
<organism evidence="11 12">
    <name type="scientific">Stomoxys calcitrans</name>
    <name type="common">Stable fly</name>
    <name type="synonym">Conops calcitrans</name>
    <dbReference type="NCBI Taxonomy" id="35570"/>
    <lineage>
        <taxon>Eukaryota</taxon>
        <taxon>Metazoa</taxon>
        <taxon>Ecdysozoa</taxon>
        <taxon>Arthropoda</taxon>
        <taxon>Hexapoda</taxon>
        <taxon>Insecta</taxon>
        <taxon>Pterygota</taxon>
        <taxon>Neoptera</taxon>
        <taxon>Endopterygota</taxon>
        <taxon>Diptera</taxon>
        <taxon>Brachycera</taxon>
        <taxon>Muscomorpha</taxon>
        <taxon>Muscoidea</taxon>
        <taxon>Muscidae</taxon>
        <taxon>Stomoxys</taxon>
    </lineage>
</organism>
<dbReference type="EnsemblMetazoa" id="SCAU003473-RD">
    <property type="protein sequence ID" value="SCAU003473-PD"/>
    <property type="gene ID" value="SCAU003473"/>
</dbReference>
<dbReference type="EnsemblMetazoa" id="SCAU003473-RA">
    <property type="protein sequence ID" value="SCAU003473-PA"/>
    <property type="gene ID" value="SCAU003473"/>
</dbReference>
<dbReference type="EC" id="3.1.3.5" evidence="3"/>
<evidence type="ECO:0000259" key="10">
    <source>
        <dbReference type="Pfam" id="PF02872"/>
    </source>
</evidence>
<dbReference type="Proteomes" id="UP000095300">
    <property type="component" value="Unassembled WGS sequence"/>
</dbReference>
<dbReference type="OrthoDB" id="7722975at2759"/>
<dbReference type="PROSITE" id="PS00786">
    <property type="entry name" value="5_NUCLEOTIDASE_2"/>
    <property type="match status" value="1"/>
</dbReference>
<dbReference type="InterPro" id="IPR036907">
    <property type="entry name" value="5'-Nucleotdase_C_sf"/>
</dbReference>
<gene>
    <name evidence="11" type="primary">106083419</name>
</gene>
<keyword evidence="4" id="KW-0479">Metal-binding</keyword>
<evidence type="ECO:0000256" key="2">
    <source>
        <dbReference type="ARBA" id="ARBA00006654"/>
    </source>
</evidence>
<evidence type="ECO:0000256" key="3">
    <source>
        <dbReference type="ARBA" id="ARBA00012643"/>
    </source>
</evidence>
<dbReference type="CDD" id="cd07409">
    <property type="entry name" value="MPP_CD73_N"/>
    <property type="match status" value="1"/>
</dbReference>
<dbReference type="GO" id="GO:0046872">
    <property type="term" value="F:metal ion binding"/>
    <property type="evidence" value="ECO:0007669"/>
    <property type="project" value="UniProtKB-KW"/>
</dbReference>
<evidence type="ECO:0000256" key="4">
    <source>
        <dbReference type="ARBA" id="ARBA00022723"/>
    </source>
</evidence>
<keyword evidence="12" id="KW-1185">Reference proteome</keyword>
<dbReference type="GO" id="GO:0008253">
    <property type="term" value="F:5'-nucleotidase activity"/>
    <property type="evidence" value="ECO:0007669"/>
    <property type="project" value="UniProtKB-EC"/>
</dbReference>
<evidence type="ECO:0000256" key="1">
    <source>
        <dbReference type="ARBA" id="ARBA00000815"/>
    </source>
</evidence>
<dbReference type="InterPro" id="IPR029052">
    <property type="entry name" value="Metallo-depent_PP-like"/>
</dbReference>
<dbReference type="VEuPathDB" id="VectorBase:SCAU003473"/>
<dbReference type="InterPro" id="IPR008334">
    <property type="entry name" value="5'-Nucleotdase_C"/>
</dbReference>
<dbReference type="KEGG" id="scac:106083419"/>
<dbReference type="SUPFAM" id="SSF55816">
    <property type="entry name" value="5'-nucleotidase (syn. UDP-sugar hydrolase), C-terminal domain"/>
    <property type="match status" value="1"/>
</dbReference>
<evidence type="ECO:0000313" key="12">
    <source>
        <dbReference type="Proteomes" id="UP000095300"/>
    </source>
</evidence>
<dbReference type="Pfam" id="PF00149">
    <property type="entry name" value="Metallophos"/>
    <property type="match status" value="1"/>
</dbReference>
<dbReference type="FunFam" id="3.60.21.10:FF:000020">
    <property type="entry name" value="NT5E isoform 4"/>
    <property type="match status" value="1"/>
</dbReference>